<dbReference type="Proteomes" id="UP001501759">
    <property type="component" value="Unassembled WGS sequence"/>
</dbReference>
<proteinExistence type="predicted"/>
<dbReference type="RefSeq" id="WP_345657305.1">
    <property type="nucleotide sequence ID" value="NZ_BAABKB010000039.1"/>
</dbReference>
<keyword evidence="2" id="KW-1185">Reference proteome</keyword>
<dbReference type="EMBL" id="BAABKB010000039">
    <property type="protein sequence ID" value="GAA5032569.1"/>
    <property type="molecule type" value="Genomic_DNA"/>
</dbReference>
<accession>A0ABP9JJP4</accession>
<evidence type="ECO:0000313" key="2">
    <source>
        <dbReference type="Proteomes" id="UP001501759"/>
    </source>
</evidence>
<reference evidence="2" key="1">
    <citation type="journal article" date="2019" name="Int. J. Syst. Evol. Microbiol.">
        <title>The Global Catalogue of Microorganisms (GCM) 10K type strain sequencing project: providing services to taxonomists for standard genome sequencing and annotation.</title>
        <authorList>
            <consortium name="The Broad Institute Genomics Platform"/>
            <consortium name="The Broad Institute Genome Sequencing Center for Infectious Disease"/>
            <person name="Wu L."/>
            <person name="Ma J."/>
        </authorList>
    </citation>
    <scope>NUCLEOTIDE SEQUENCE [LARGE SCALE GENOMIC DNA]</scope>
    <source>
        <strain evidence="2">JCM 18409</strain>
    </source>
</reference>
<evidence type="ECO:0000313" key="1">
    <source>
        <dbReference type="EMBL" id="GAA5032569.1"/>
    </source>
</evidence>
<sequence length="64" mass="6930">MDVTAGSPNINIKYSEVDAFYSNVRFGYAGPVAGKHQGTVFTQGRVGLVMSQKDPEVNESTLHI</sequence>
<protein>
    <submittedName>
        <fullName evidence="1">Uncharacterized protein</fullName>
    </submittedName>
</protein>
<organism evidence="1 2">
    <name type="scientific">Streptomyces siamensis</name>
    <dbReference type="NCBI Taxonomy" id="1274986"/>
    <lineage>
        <taxon>Bacteria</taxon>
        <taxon>Bacillati</taxon>
        <taxon>Actinomycetota</taxon>
        <taxon>Actinomycetes</taxon>
        <taxon>Kitasatosporales</taxon>
        <taxon>Streptomycetaceae</taxon>
        <taxon>Streptomyces</taxon>
    </lineage>
</organism>
<comment type="caution">
    <text evidence="1">The sequence shown here is derived from an EMBL/GenBank/DDBJ whole genome shotgun (WGS) entry which is preliminary data.</text>
</comment>
<name>A0ABP9JJP4_9ACTN</name>
<gene>
    <name evidence="1" type="ORF">GCM10023335_75240</name>
</gene>